<dbReference type="EC" id="2.4.1.21" evidence="8"/>
<evidence type="ECO:0000259" key="9">
    <source>
        <dbReference type="Pfam" id="PF00534"/>
    </source>
</evidence>
<evidence type="ECO:0000256" key="6">
    <source>
        <dbReference type="ARBA" id="ARBA00022679"/>
    </source>
</evidence>
<comment type="similarity">
    <text evidence="4 8">Belongs to the glycosyltransferase 1 family. Bacterial/plant glycogen synthase subfamily.</text>
</comment>
<sequence>MSVSSSHSRQRPRVLFITPEVFPLCKTGGLGDVSAALPLALRDLKVDVRLLLPGYPSVLSALKYKRKLATFDLSPHFPAAALLASKLQVHEGGHVPAYIIDCPSLYQRRGGPYVDDTGRDWPDNALRFGLLSRIGALLASDASPLEWRPDIAHCNDWQSGLVPAYLHFHPQQKAASLITLHNMAFQGCFPPAEVTRLGLPTESYDVHGVEYYGNMSFIKAGIYYADRITTVSPSYAREIQHEALGFGLQGLLAERRDDLSGIINGIDTTVWNPTTDSYIAKKYTSKTLAAKTVNKLALQQTMGLEKNEAIPLFAAISRLSHQKGYDLMLQVAPMLTELPAQLVLLGSGDPVLEKQLAALEQAFPTQIAVRIGHDEALSHLIEAGADCFLMPSRFEPCGLNQMYSQRYGTPPLVHATGGLLDTVVDLTPKTLANDRASGFYFHEMTADAFLTGIKRVARAFHNRRLWRSLQRNGMRKDFSWQASASAYRTIYLSLMQK</sequence>
<dbReference type="UniPathway" id="UPA00164"/>
<gene>
    <name evidence="8" type="primary">glgA</name>
    <name evidence="11" type="ORF">SAMN05421881_101461</name>
</gene>
<dbReference type="InterPro" id="IPR001296">
    <property type="entry name" value="Glyco_trans_1"/>
</dbReference>
<dbReference type="CDD" id="cd03791">
    <property type="entry name" value="GT5_Glycogen_synthase_DULL1-like"/>
    <property type="match status" value="1"/>
</dbReference>
<dbReference type="PANTHER" id="PTHR45825:SF11">
    <property type="entry name" value="ALPHA AMYLASE DOMAIN-CONTAINING PROTEIN"/>
    <property type="match status" value="1"/>
</dbReference>
<keyword evidence="5 8" id="KW-0328">Glycosyltransferase</keyword>
<evidence type="ECO:0000256" key="4">
    <source>
        <dbReference type="ARBA" id="ARBA00010281"/>
    </source>
</evidence>
<feature type="domain" description="Starch synthase catalytic" evidence="10">
    <location>
        <begin position="13"/>
        <end position="253"/>
    </location>
</feature>
<reference evidence="11 12" key="1">
    <citation type="submission" date="2016-10" db="EMBL/GenBank/DDBJ databases">
        <authorList>
            <person name="de Groot N.N."/>
        </authorList>
    </citation>
    <scope>NUCLEOTIDE SEQUENCE [LARGE SCALE GENOMIC DNA]</scope>
    <source>
        <strain evidence="11 12">Nm1</strain>
    </source>
</reference>
<organism evidence="11 12">
    <name type="scientific">Nitrosomonas halophila</name>
    <dbReference type="NCBI Taxonomy" id="44576"/>
    <lineage>
        <taxon>Bacteria</taxon>
        <taxon>Pseudomonadati</taxon>
        <taxon>Pseudomonadota</taxon>
        <taxon>Betaproteobacteria</taxon>
        <taxon>Nitrosomonadales</taxon>
        <taxon>Nitrosomonadaceae</taxon>
        <taxon>Nitrosomonas</taxon>
    </lineage>
</organism>
<dbReference type="NCBIfam" id="TIGR02095">
    <property type="entry name" value="glgA"/>
    <property type="match status" value="1"/>
</dbReference>
<comment type="catalytic activity">
    <reaction evidence="1 8">
        <text>[(1-&gt;4)-alpha-D-glucosyl](n) + ADP-alpha-D-glucose = [(1-&gt;4)-alpha-D-glucosyl](n+1) + ADP + H(+)</text>
        <dbReference type="Rhea" id="RHEA:18189"/>
        <dbReference type="Rhea" id="RHEA-COMP:9584"/>
        <dbReference type="Rhea" id="RHEA-COMP:9587"/>
        <dbReference type="ChEBI" id="CHEBI:15378"/>
        <dbReference type="ChEBI" id="CHEBI:15444"/>
        <dbReference type="ChEBI" id="CHEBI:57498"/>
        <dbReference type="ChEBI" id="CHEBI:456216"/>
        <dbReference type="EC" id="2.4.1.21"/>
    </reaction>
</comment>
<keyword evidence="7 8" id="KW-0320">Glycogen biosynthesis</keyword>
<evidence type="ECO:0000256" key="3">
    <source>
        <dbReference type="ARBA" id="ARBA00004964"/>
    </source>
</evidence>
<evidence type="ECO:0000256" key="5">
    <source>
        <dbReference type="ARBA" id="ARBA00022676"/>
    </source>
</evidence>
<keyword evidence="6 8" id="KW-0808">Transferase</keyword>
<dbReference type="NCBIfam" id="NF001899">
    <property type="entry name" value="PRK00654.1-2"/>
    <property type="match status" value="1"/>
</dbReference>
<keyword evidence="12" id="KW-1185">Reference proteome</keyword>
<comment type="pathway">
    <text evidence="3 8">Glycan biosynthesis; glycogen biosynthesis.</text>
</comment>
<evidence type="ECO:0000256" key="2">
    <source>
        <dbReference type="ARBA" id="ARBA00002764"/>
    </source>
</evidence>
<dbReference type="GO" id="GO:0009011">
    <property type="term" value="F:alpha-1,4-glucan glucosyltransferase (ADP-glucose donor) activity"/>
    <property type="evidence" value="ECO:0007669"/>
    <property type="project" value="UniProtKB-UniRule"/>
</dbReference>
<protein>
    <recommendedName>
        <fullName evidence="8">Glycogen synthase</fullName>
        <ecNumber evidence="8">2.4.1.21</ecNumber>
    </recommendedName>
    <alternativeName>
        <fullName evidence="8">Starch [bacterial glycogen] synthase</fullName>
    </alternativeName>
</protein>
<dbReference type="Proteomes" id="UP000198640">
    <property type="component" value="Unassembled WGS sequence"/>
</dbReference>
<dbReference type="InterPro" id="IPR011835">
    <property type="entry name" value="GS/SS"/>
</dbReference>
<proteinExistence type="inferred from homology"/>
<accession>A0A1H3GAV4</accession>
<dbReference type="SUPFAM" id="SSF53756">
    <property type="entry name" value="UDP-Glycosyltransferase/glycogen phosphorylase"/>
    <property type="match status" value="1"/>
</dbReference>
<dbReference type="GO" id="GO:0004373">
    <property type="term" value="F:alpha-1,4-glucan glucosyltransferase (UDP-glucose donor) activity"/>
    <property type="evidence" value="ECO:0007669"/>
    <property type="project" value="InterPro"/>
</dbReference>
<dbReference type="GO" id="GO:0005978">
    <property type="term" value="P:glycogen biosynthetic process"/>
    <property type="evidence" value="ECO:0007669"/>
    <property type="project" value="UniProtKB-UniRule"/>
</dbReference>
<dbReference type="AlphaFoldDB" id="A0A1H3GAV4"/>
<dbReference type="Pfam" id="PF08323">
    <property type="entry name" value="Glyco_transf_5"/>
    <property type="match status" value="1"/>
</dbReference>
<evidence type="ECO:0000256" key="7">
    <source>
        <dbReference type="ARBA" id="ARBA00023056"/>
    </source>
</evidence>
<dbReference type="Gene3D" id="3.40.50.2000">
    <property type="entry name" value="Glycogen Phosphorylase B"/>
    <property type="match status" value="2"/>
</dbReference>
<evidence type="ECO:0000256" key="1">
    <source>
        <dbReference type="ARBA" id="ARBA00001478"/>
    </source>
</evidence>
<dbReference type="GO" id="GO:0005829">
    <property type="term" value="C:cytosol"/>
    <property type="evidence" value="ECO:0007669"/>
    <property type="project" value="TreeGrafter"/>
</dbReference>
<dbReference type="EMBL" id="FNOY01000014">
    <property type="protein sequence ID" value="SDY00175.1"/>
    <property type="molecule type" value="Genomic_DNA"/>
</dbReference>
<evidence type="ECO:0000256" key="8">
    <source>
        <dbReference type="HAMAP-Rule" id="MF_00484"/>
    </source>
</evidence>
<feature type="binding site" evidence="8">
    <location>
        <position position="26"/>
    </location>
    <ligand>
        <name>ADP-alpha-D-glucose</name>
        <dbReference type="ChEBI" id="CHEBI:57498"/>
    </ligand>
</feature>
<comment type="function">
    <text evidence="2 8">Synthesizes alpha-1,4-glucan chains using ADP-glucose.</text>
</comment>
<dbReference type="PANTHER" id="PTHR45825">
    <property type="entry name" value="GRANULE-BOUND STARCH SYNTHASE 1, CHLOROPLASTIC/AMYLOPLASTIC"/>
    <property type="match status" value="1"/>
</dbReference>
<dbReference type="HAMAP" id="MF_00484">
    <property type="entry name" value="Glycogen_synth"/>
    <property type="match status" value="1"/>
</dbReference>
<dbReference type="InterPro" id="IPR013534">
    <property type="entry name" value="Starch_synth_cat_dom"/>
</dbReference>
<dbReference type="STRING" id="44576.SAMN05421881_101461"/>
<evidence type="ECO:0000313" key="12">
    <source>
        <dbReference type="Proteomes" id="UP000198640"/>
    </source>
</evidence>
<dbReference type="RefSeq" id="WP_245725098.1">
    <property type="nucleotide sequence ID" value="NZ_FNOY01000014.1"/>
</dbReference>
<feature type="domain" description="Glycosyl transferase family 1" evidence="9">
    <location>
        <begin position="306"/>
        <end position="456"/>
    </location>
</feature>
<evidence type="ECO:0000313" key="11">
    <source>
        <dbReference type="EMBL" id="SDY00175.1"/>
    </source>
</evidence>
<evidence type="ECO:0000259" key="10">
    <source>
        <dbReference type="Pfam" id="PF08323"/>
    </source>
</evidence>
<dbReference type="Pfam" id="PF00534">
    <property type="entry name" value="Glycos_transf_1"/>
    <property type="match status" value="1"/>
</dbReference>
<name>A0A1H3GAV4_9PROT</name>